<sequence length="307" mass="34908">MTRKTEGGPGNRGVYFLANDAVAEPVIGFLNSFRTHNPAIPLCFVPFADDHDRIARLADRCDFTIWADDAVLRRCDAISRAFHDGVTMGQYRKLALWQGPFDEFLYIDSDTIVLDSVDFVFRYLDRFDFLTSHSNIPRIRHWVWRDSVYDTGELRPEQIEYAASTGFVASRRGLIDPAEVERDLAAPLRLAPHMELLCREQPLLNYLIVTSGRPYSSLWSIAAETDDPDIPQEQWAGHDIGRVESGRLIPSQVNRVLLVHWAGEWLRARTEGGQIPYHDLWRHYREMNGLGNPAGTGEAADREVATP</sequence>
<comment type="caution">
    <text evidence="1">The sequence shown here is derived from an EMBL/GenBank/DDBJ whole genome shotgun (WGS) entry which is preliminary data.</text>
</comment>
<proteinExistence type="predicted"/>
<dbReference type="SUPFAM" id="SSF53448">
    <property type="entry name" value="Nucleotide-diphospho-sugar transferases"/>
    <property type="match status" value="1"/>
</dbReference>
<gene>
    <name evidence="1" type="ORF">Pma05_00730</name>
</gene>
<dbReference type="RefSeq" id="WP_203855186.1">
    <property type="nucleotide sequence ID" value="NZ_BAAAZQ010000003.1"/>
</dbReference>
<accession>A0ABQ4EFR6</accession>
<evidence type="ECO:0000313" key="2">
    <source>
        <dbReference type="Proteomes" id="UP000621500"/>
    </source>
</evidence>
<dbReference type="InterPro" id="IPR029044">
    <property type="entry name" value="Nucleotide-diphossugar_trans"/>
</dbReference>
<dbReference type="EMBL" id="BONX01000001">
    <property type="protein sequence ID" value="GIG93500.1"/>
    <property type="molecule type" value="Genomic_DNA"/>
</dbReference>
<dbReference type="Proteomes" id="UP000621500">
    <property type="component" value="Unassembled WGS sequence"/>
</dbReference>
<keyword evidence="2" id="KW-1185">Reference proteome</keyword>
<name>A0ABQ4EFR6_9ACTN</name>
<protein>
    <submittedName>
        <fullName evidence="1">Uncharacterized protein</fullName>
    </submittedName>
</protein>
<evidence type="ECO:0000313" key="1">
    <source>
        <dbReference type="EMBL" id="GIG93500.1"/>
    </source>
</evidence>
<dbReference type="Gene3D" id="3.90.550.10">
    <property type="entry name" value="Spore Coat Polysaccharide Biosynthesis Protein SpsA, Chain A"/>
    <property type="match status" value="1"/>
</dbReference>
<organism evidence="1 2">
    <name type="scientific">Plantactinospora mayteni</name>
    <dbReference type="NCBI Taxonomy" id="566021"/>
    <lineage>
        <taxon>Bacteria</taxon>
        <taxon>Bacillati</taxon>
        <taxon>Actinomycetota</taxon>
        <taxon>Actinomycetes</taxon>
        <taxon>Micromonosporales</taxon>
        <taxon>Micromonosporaceae</taxon>
        <taxon>Plantactinospora</taxon>
    </lineage>
</organism>
<reference evidence="1 2" key="1">
    <citation type="submission" date="2021-01" db="EMBL/GenBank/DDBJ databases">
        <title>Whole genome shotgun sequence of Plantactinospora mayteni NBRC 109088.</title>
        <authorList>
            <person name="Komaki H."/>
            <person name="Tamura T."/>
        </authorList>
    </citation>
    <scope>NUCLEOTIDE SEQUENCE [LARGE SCALE GENOMIC DNA]</scope>
    <source>
        <strain evidence="1 2">NBRC 109088</strain>
    </source>
</reference>